<accession>A0A1I3DC29</accession>
<sequence>MSGQGRNGATAPPTESEAAAAAAAAGPAAGGPDGGGGGASGHPLDAVFAALARPRPHLRPGRADAPGGAAPEGRPALAALCADAPALRALLERPRRHDPRLTDKILAASLIILASGPVSTLAAACLLGAGIVPRLGAERVAFAVGTAASAQERDPIHLDLLDPGFDAAPGPFAAHPQARPLPDRDALRTRMREELEGFLAPLVAALHRETRLSRAALWRLAGDAVAGEFLDVGRFLGREDLARDDALAILKVPGAPMTNPQLRYLEVEIPDPQRPDRPLLRRSFRARGGCCLWKDLPGASLCTTCVLRPEAEMRARVEAGLRRRLGLPAPDPAP</sequence>
<evidence type="ECO:0000313" key="3">
    <source>
        <dbReference type="EMBL" id="SFH84186.1"/>
    </source>
</evidence>
<organism evidence="3 4">
    <name type="scientific">Albimonas pacifica</name>
    <dbReference type="NCBI Taxonomy" id="1114924"/>
    <lineage>
        <taxon>Bacteria</taxon>
        <taxon>Pseudomonadati</taxon>
        <taxon>Pseudomonadota</taxon>
        <taxon>Alphaproteobacteria</taxon>
        <taxon>Rhodobacterales</taxon>
        <taxon>Paracoccaceae</taxon>
        <taxon>Albimonas</taxon>
    </lineage>
</organism>
<evidence type="ECO:0000256" key="2">
    <source>
        <dbReference type="SAM" id="Phobius"/>
    </source>
</evidence>
<feature type="compositionally biased region" description="Low complexity" evidence="1">
    <location>
        <begin position="8"/>
        <end position="27"/>
    </location>
</feature>
<dbReference type="EMBL" id="FOQH01000002">
    <property type="protein sequence ID" value="SFH84186.1"/>
    <property type="molecule type" value="Genomic_DNA"/>
</dbReference>
<dbReference type="STRING" id="1114924.SAMN05216258_102499"/>
<gene>
    <name evidence="3" type="ORF">SAMN05216258_102499</name>
</gene>
<reference evidence="3 4" key="1">
    <citation type="submission" date="2016-10" db="EMBL/GenBank/DDBJ databases">
        <authorList>
            <person name="de Groot N.N."/>
        </authorList>
    </citation>
    <scope>NUCLEOTIDE SEQUENCE [LARGE SCALE GENOMIC DNA]</scope>
    <source>
        <strain evidence="3 4">CGMCC 1.11030</strain>
    </source>
</reference>
<feature type="compositionally biased region" description="Gly residues" evidence="1">
    <location>
        <begin position="28"/>
        <end position="40"/>
    </location>
</feature>
<evidence type="ECO:0000256" key="1">
    <source>
        <dbReference type="SAM" id="MobiDB-lite"/>
    </source>
</evidence>
<keyword evidence="4" id="KW-1185">Reference proteome</keyword>
<keyword evidence="2" id="KW-1133">Transmembrane helix</keyword>
<evidence type="ECO:0000313" key="4">
    <source>
        <dbReference type="Proteomes" id="UP000199377"/>
    </source>
</evidence>
<dbReference type="RefSeq" id="WP_092858602.1">
    <property type="nucleotide sequence ID" value="NZ_FOQH01000002.1"/>
</dbReference>
<proteinExistence type="predicted"/>
<feature type="region of interest" description="Disordered" evidence="1">
    <location>
        <begin position="1"/>
        <end position="43"/>
    </location>
</feature>
<name>A0A1I3DC29_9RHOB</name>
<keyword evidence="2" id="KW-0472">Membrane</keyword>
<dbReference type="OrthoDB" id="6195577at2"/>
<keyword evidence="2" id="KW-0812">Transmembrane</keyword>
<feature type="transmembrane region" description="Helical" evidence="2">
    <location>
        <begin position="105"/>
        <end position="132"/>
    </location>
</feature>
<protein>
    <submittedName>
        <fullName evidence="3">Ferric iron reductase FhuF-like transporter</fullName>
    </submittedName>
</protein>
<dbReference type="Proteomes" id="UP000199377">
    <property type="component" value="Unassembled WGS sequence"/>
</dbReference>
<dbReference type="AlphaFoldDB" id="A0A1I3DC29"/>